<name>A0A8T0RVL7_PANVG</name>
<dbReference type="AlphaFoldDB" id="A0A8T0RVL7"/>
<evidence type="ECO:0000313" key="7">
    <source>
        <dbReference type="Proteomes" id="UP000823388"/>
    </source>
</evidence>
<dbReference type="Pfam" id="PF03283">
    <property type="entry name" value="PAE"/>
    <property type="match status" value="1"/>
</dbReference>
<dbReference type="OrthoDB" id="2015280at2759"/>
<accession>A0A8T0RVL7</accession>
<evidence type="ECO:0000256" key="3">
    <source>
        <dbReference type="ARBA" id="ARBA00005784"/>
    </source>
</evidence>
<protein>
    <recommendedName>
        <fullName evidence="5">Pectin acetylesterase</fullName>
        <ecNumber evidence="5">3.1.1.-</ecNumber>
    </recommendedName>
</protein>
<evidence type="ECO:0000313" key="6">
    <source>
        <dbReference type="EMBL" id="KAG2588419.1"/>
    </source>
</evidence>
<evidence type="ECO:0000256" key="1">
    <source>
        <dbReference type="ARBA" id="ARBA00003534"/>
    </source>
</evidence>
<reference evidence="6" key="1">
    <citation type="submission" date="2020-05" db="EMBL/GenBank/DDBJ databases">
        <title>WGS assembly of Panicum virgatum.</title>
        <authorList>
            <person name="Lovell J.T."/>
            <person name="Jenkins J."/>
            <person name="Shu S."/>
            <person name="Juenger T.E."/>
            <person name="Schmutz J."/>
        </authorList>
    </citation>
    <scope>NUCLEOTIDE SEQUENCE</scope>
    <source>
        <strain evidence="6">AP13</strain>
    </source>
</reference>
<sequence>MMRGRRPSLPALVAVLVLVGSSCCRAETSSSPEDELMSGSGGRRRRAASVMVPITILKSAVSEGAVCMDGTPPAYNLDPGSGAGSRSWIVNLEGGAWCNSVKTCQLSKGTGRGSSDHMEKEIAFTGIMSSSRAVNPDFYNWNRVKIRYCDGGSFAGDAYNKEAGIYFRGQRIWNAVIKHLLSIGMASADQVLLTGCSSGGLAVILHCDQLRAFFPPAAGGRQTTVKCLSDGGLYLDAVDISGGRSLRSYFGDIVALQGIPQSLPGACTARLDATSCFFPQNIINDMKTPMFILNAAYDVIQISLSLSPDRADPSGSWRACKSNRSACDASQMNFLQGFRDQMVSSVQGFSQSRSNGLFISSCFAHCQSEQLGTWNNVPGRSPTIQNKGIAKSVGDWYYNRAEVKAIDCRYPCDKTCHHIM</sequence>
<dbReference type="GO" id="GO:0071555">
    <property type="term" value="P:cell wall organization"/>
    <property type="evidence" value="ECO:0007669"/>
    <property type="project" value="UniProtKB-KW"/>
</dbReference>
<keyword evidence="7" id="KW-1185">Reference proteome</keyword>
<dbReference type="InterPro" id="IPR004963">
    <property type="entry name" value="PAE/NOTUM"/>
</dbReference>
<comment type="function">
    <text evidence="1 5">Hydrolyzes acetyl esters in homogalacturonan regions of pectin. In type I primary cell wall, galacturonic acid residues of pectin can be acetylated at the O-2 and O-3 positions. Decreasing the degree of acetylation of pectin gels in vitro alters their physical properties.</text>
</comment>
<evidence type="ECO:0000256" key="2">
    <source>
        <dbReference type="ARBA" id="ARBA00004191"/>
    </source>
</evidence>
<keyword evidence="5" id="KW-0964">Secreted</keyword>
<organism evidence="6 7">
    <name type="scientific">Panicum virgatum</name>
    <name type="common">Blackwell switchgrass</name>
    <dbReference type="NCBI Taxonomy" id="38727"/>
    <lineage>
        <taxon>Eukaryota</taxon>
        <taxon>Viridiplantae</taxon>
        <taxon>Streptophyta</taxon>
        <taxon>Embryophyta</taxon>
        <taxon>Tracheophyta</taxon>
        <taxon>Spermatophyta</taxon>
        <taxon>Magnoliopsida</taxon>
        <taxon>Liliopsida</taxon>
        <taxon>Poales</taxon>
        <taxon>Poaceae</taxon>
        <taxon>PACMAD clade</taxon>
        <taxon>Panicoideae</taxon>
        <taxon>Panicodae</taxon>
        <taxon>Paniceae</taxon>
        <taxon>Panicinae</taxon>
        <taxon>Panicum</taxon>
        <taxon>Panicum sect. Hiantes</taxon>
    </lineage>
</organism>
<feature type="signal peptide" evidence="5">
    <location>
        <begin position="1"/>
        <end position="26"/>
    </location>
</feature>
<feature type="chain" id="PRO_5035968801" description="Pectin acetylesterase" evidence="5">
    <location>
        <begin position="27"/>
        <end position="420"/>
    </location>
</feature>
<dbReference type="EMBL" id="CM029046">
    <property type="protein sequence ID" value="KAG2588419.1"/>
    <property type="molecule type" value="Genomic_DNA"/>
</dbReference>
<dbReference type="PROSITE" id="PS51257">
    <property type="entry name" value="PROKAR_LIPOPROTEIN"/>
    <property type="match status" value="1"/>
</dbReference>
<comment type="similarity">
    <text evidence="3 5">Belongs to the pectinacetylesterase family.</text>
</comment>
<dbReference type="GO" id="GO:0009505">
    <property type="term" value="C:plant-type cell wall"/>
    <property type="evidence" value="ECO:0007669"/>
    <property type="project" value="TreeGrafter"/>
</dbReference>
<keyword evidence="5" id="KW-0378">Hydrolase</keyword>
<proteinExistence type="inferred from homology"/>
<dbReference type="PANTHER" id="PTHR21562:SF80">
    <property type="entry name" value="PECTIN ACETYLESTERASE"/>
    <property type="match status" value="1"/>
</dbReference>
<keyword evidence="5" id="KW-0961">Cell wall biogenesis/degradation</keyword>
<comment type="caution">
    <text evidence="6">The sequence shown here is derived from an EMBL/GenBank/DDBJ whole genome shotgun (WGS) entry which is preliminary data.</text>
</comment>
<keyword evidence="4 5" id="KW-0134">Cell wall</keyword>
<dbReference type="GO" id="GO:0052793">
    <property type="term" value="F:pectin acetylesterase activity"/>
    <property type="evidence" value="ECO:0007669"/>
    <property type="project" value="TreeGrafter"/>
</dbReference>
<keyword evidence="5" id="KW-0732">Signal</keyword>
<evidence type="ECO:0000256" key="5">
    <source>
        <dbReference type="RuleBase" id="RU363114"/>
    </source>
</evidence>
<dbReference type="PANTHER" id="PTHR21562">
    <property type="entry name" value="NOTUM-RELATED"/>
    <property type="match status" value="1"/>
</dbReference>
<gene>
    <name evidence="6" type="ORF">PVAP13_5NG342881</name>
</gene>
<evidence type="ECO:0000256" key="4">
    <source>
        <dbReference type="ARBA" id="ARBA00022512"/>
    </source>
</evidence>
<comment type="subcellular location">
    <subcellularLocation>
        <location evidence="2 5">Secreted</location>
        <location evidence="2 5">Cell wall</location>
    </subcellularLocation>
</comment>
<dbReference type="EC" id="3.1.1.-" evidence="5"/>
<dbReference type="Proteomes" id="UP000823388">
    <property type="component" value="Chromosome 5N"/>
</dbReference>